<dbReference type="EMBL" id="JAWDGP010005730">
    <property type="protein sequence ID" value="KAK3752949.1"/>
    <property type="molecule type" value="Genomic_DNA"/>
</dbReference>
<reference evidence="1" key="1">
    <citation type="journal article" date="2023" name="G3 (Bethesda)">
        <title>A reference genome for the long-term kleptoplast-retaining sea slug Elysia crispata morphotype clarki.</title>
        <authorList>
            <person name="Eastman K.E."/>
            <person name="Pendleton A.L."/>
            <person name="Shaikh M.A."/>
            <person name="Suttiyut T."/>
            <person name="Ogas R."/>
            <person name="Tomko P."/>
            <person name="Gavelis G."/>
            <person name="Widhalm J.R."/>
            <person name="Wisecaver J.H."/>
        </authorList>
    </citation>
    <scope>NUCLEOTIDE SEQUENCE</scope>
    <source>
        <strain evidence="1">ECLA1</strain>
    </source>
</reference>
<dbReference type="AlphaFoldDB" id="A0AAE1D2N9"/>
<comment type="caution">
    <text evidence="1">The sequence shown here is derived from an EMBL/GenBank/DDBJ whole genome shotgun (WGS) entry which is preliminary data.</text>
</comment>
<gene>
    <name evidence="1" type="ORF">RRG08_021193</name>
</gene>
<keyword evidence="2" id="KW-1185">Reference proteome</keyword>
<accession>A0AAE1D2N9</accession>
<sequence>MGLARFVVHLMPLVTWTNTRPEINCSASAKKMWEAARAGPVTQHLAGVTSTPFLRVWCQSLELLKIRFGLSSARLT</sequence>
<evidence type="ECO:0000313" key="1">
    <source>
        <dbReference type="EMBL" id="KAK3752949.1"/>
    </source>
</evidence>
<organism evidence="1 2">
    <name type="scientific">Elysia crispata</name>
    <name type="common">lettuce slug</name>
    <dbReference type="NCBI Taxonomy" id="231223"/>
    <lineage>
        <taxon>Eukaryota</taxon>
        <taxon>Metazoa</taxon>
        <taxon>Spiralia</taxon>
        <taxon>Lophotrochozoa</taxon>
        <taxon>Mollusca</taxon>
        <taxon>Gastropoda</taxon>
        <taxon>Heterobranchia</taxon>
        <taxon>Euthyneura</taxon>
        <taxon>Panpulmonata</taxon>
        <taxon>Sacoglossa</taxon>
        <taxon>Placobranchoidea</taxon>
        <taxon>Plakobranchidae</taxon>
        <taxon>Elysia</taxon>
    </lineage>
</organism>
<protein>
    <submittedName>
        <fullName evidence="1">Uncharacterized protein</fullName>
    </submittedName>
</protein>
<name>A0AAE1D2N9_9GAST</name>
<evidence type="ECO:0000313" key="2">
    <source>
        <dbReference type="Proteomes" id="UP001283361"/>
    </source>
</evidence>
<proteinExistence type="predicted"/>
<dbReference type="Proteomes" id="UP001283361">
    <property type="component" value="Unassembled WGS sequence"/>
</dbReference>